<proteinExistence type="predicted"/>
<sequence>MKYNTNAVKKGRVYEISMFGSELSRFINFIKEYQRHDLIQNCSSDCVFNKANVLSQDSDLIYFKKINNNVRLYSGYTENCEKGGGNILTEIRFTVHPTFLLIQSANNNIFIHEIPKKIKVNGFSFRLLCTTFHKRAHFVAIYLLNNNFYIVDDLNKSAALLKPFDITLKTHGNSKEYSYYKKLMTTVSFYILES</sequence>
<dbReference type="Proteomes" id="UP000663879">
    <property type="component" value="Unassembled WGS sequence"/>
</dbReference>
<evidence type="ECO:0000313" key="1">
    <source>
        <dbReference type="EMBL" id="CAF0948692.1"/>
    </source>
</evidence>
<reference evidence="1" key="1">
    <citation type="submission" date="2021-02" db="EMBL/GenBank/DDBJ databases">
        <authorList>
            <person name="Nowell W R."/>
        </authorList>
    </citation>
    <scope>NUCLEOTIDE SEQUENCE</scope>
    <source>
        <strain evidence="1">Ploen Becks lab</strain>
    </source>
</reference>
<dbReference type="AlphaFoldDB" id="A0A814D353"/>
<keyword evidence="2" id="KW-1185">Reference proteome</keyword>
<accession>A0A814D353</accession>
<dbReference type="EMBL" id="CAJNOC010002730">
    <property type="protein sequence ID" value="CAF0948692.1"/>
    <property type="molecule type" value="Genomic_DNA"/>
</dbReference>
<protein>
    <submittedName>
        <fullName evidence="1">Uncharacterized protein</fullName>
    </submittedName>
</protein>
<comment type="caution">
    <text evidence="1">The sequence shown here is derived from an EMBL/GenBank/DDBJ whole genome shotgun (WGS) entry which is preliminary data.</text>
</comment>
<name>A0A814D353_9BILA</name>
<organism evidence="1 2">
    <name type="scientific">Brachionus calyciflorus</name>
    <dbReference type="NCBI Taxonomy" id="104777"/>
    <lineage>
        <taxon>Eukaryota</taxon>
        <taxon>Metazoa</taxon>
        <taxon>Spiralia</taxon>
        <taxon>Gnathifera</taxon>
        <taxon>Rotifera</taxon>
        <taxon>Eurotatoria</taxon>
        <taxon>Monogononta</taxon>
        <taxon>Pseudotrocha</taxon>
        <taxon>Ploima</taxon>
        <taxon>Brachionidae</taxon>
        <taxon>Brachionus</taxon>
    </lineage>
</organism>
<gene>
    <name evidence="1" type="ORF">OXX778_LOCUS13824</name>
</gene>
<evidence type="ECO:0000313" key="2">
    <source>
        <dbReference type="Proteomes" id="UP000663879"/>
    </source>
</evidence>
<dbReference type="OrthoDB" id="10188902at2759"/>